<keyword evidence="1" id="KW-0472">Membrane</keyword>
<proteinExistence type="predicted"/>
<keyword evidence="1" id="KW-0812">Transmembrane</keyword>
<protein>
    <submittedName>
        <fullName evidence="2">Uncharacterized protein</fullName>
    </submittedName>
</protein>
<evidence type="ECO:0000256" key="1">
    <source>
        <dbReference type="SAM" id="Phobius"/>
    </source>
</evidence>
<gene>
    <name evidence="2" type="ORF">SDC9_13753</name>
</gene>
<feature type="transmembrane region" description="Helical" evidence="1">
    <location>
        <begin position="50"/>
        <end position="69"/>
    </location>
</feature>
<organism evidence="2">
    <name type="scientific">bioreactor metagenome</name>
    <dbReference type="NCBI Taxonomy" id="1076179"/>
    <lineage>
        <taxon>unclassified sequences</taxon>
        <taxon>metagenomes</taxon>
        <taxon>ecological metagenomes</taxon>
    </lineage>
</organism>
<accession>A0A644TMA8</accession>
<name>A0A644TMA8_9ZZZZ</name>
<sequence length="189" mass="21431">MSTVLLISIISFLISLSPKTPLTKVWLIMLVVFSIFRISFLTSLRPKVPLVNMSLISIISFLISFRPKALLLRRSSMSLTSFFMSRNTKAELNTILLISIISALISLRPNLGLSSFASILAISSRIIQKIIFSLVLLLQWPSMQSITHSIFRFKSHTQAIILADSTLLQQHLKSLSRPNLHPPFRFLFY</sequence>
<dbReference type="EMBL" id="VSSQ01000040">
    <property type="protein sequence ID" value="MPL68040.1"/>
    <property type="molecule type" value="Genomic_DNA"/>
</dbReference>
<dbReference type="AlphaFoldDB" id="A0A644TMA8"/>
<keyword evidence="1" id="KW-1133">Transmembrane helix</keyword>
<reference evidence="2" key="1">
    <citation type="submission" date="2019-08" db="EMBL/GenBank/DDBJ databases">
        <authorList>
            <person name="Kucharzyk K."/>
            <person name="Murdoch R.W."/>
            <person name="Higgins S."/>
            <person name="Loffler F."/>
        </authorList>
    </citation>
    <scope>NUCLEOTIDE SEQUENCE</scope>
</reference>
<evidence type="ECO:0000313" key="2">
    <source>
        <dbReference type="EMBL" id="MPL68040.1"/>
    </source>
</evidence>
<comment type="caution">
    <text evidence="2">The sequence shown here is derived from an EMBL/GenBank/DDBJ whole genome shotgun (WGS) entry which is preliminary data.</text>
</comment>
<feature type="transmembrane region" description="Helical" evidence="1">
    <location>
        <begin position="25"/>
        <end position="44"/>
    </location>
</feature>